<evidence type="ECO:0000256" key="3">
    <source>
        <dbReference type="ARBA" id="ARBA00022763"/>
    </source>
</evidence>
<comment type="miscellaneous">
    <text evidence="11">In the RecBCD complex, RecB has a slow 3'-5' helicase, an exonuclease activity and loads RecA onto ssDNA, RecD has a fast 5'-3' helicase activity, while RecC stimulates the ATPase and processivity of the RecB helicase and contributes to recognition of the Chi site.</text>
</comment>
<organism evidence="13 14">
    <name type="scientific">Fulvimonas yonginensis</name>
    <dbReference type="NCBI Taxonomy" id="1495200"/>
    <lineage>
        <taxon>Bacteria</taxon>
        <taxon>Pseudomonadati</taxon>
        <taxon>Pseudomonadota</taxon>
        <taxon>Gammaproteobacteria</taxon>
        <taxon>Lysobacterales</taxon>
        <taxon>Rhodanobacteraceae</taxon>
        <taxon>Fulvimonas</taxon>
    </lineage>
</organism>
<comment type="similarity">
    <text evidence="11">Belongs to the RecD family.</text>
</comment>
<dbReference type="InterPro" id="IPR050534">
    <property type="entry name" value="Coronavir_polyprotein_1ab"/>
</dbReference>
<comment type="catalytic activity">
    <reaction evidence="11">
        <text>ATP + H2O = ADP + phosphate + H(+)</text>
        <dbReference type="Rhea" id="RHEA:13065"/>
        <dbReference type="ChEBI" id="CHEBI:15377"/>
        <dbReference type="ChEBI" id="CHEBI:15378"/>
        <dbReference type="ChEBI" id="CHEBI:30616"/>
        <dbReference type="ChEBI" id="CHEBI:43474"/>
        <dbReference type="ChEBI" id="CHEBI:456216"/>
        <dbReference type="EC" id="5.6.2.3"/>
    </reaction>
</comment>
<dbReference type="InterPro" id="IPR041851">
    <property type="entry name" value="RecD_N_sf"/>
</dbReference>
<dbReference type="Pfam" id="PF13245">
    <property type="entry name" value="AAA_19"/>
    <property type="match status" value="1"/>
</dbReference>
<dbReference type="HAMAP" id="MF_01487">
    <property type="entry name" value="RecD"/>
    <property type="match status" value="1"/>
</dbReference>
<dbReference type="Gene3D" id="1.10.10.1020">
    <property type="entry name" value="RecBCD complex, subunit RecD, N-terminal domain"/>
    <property type="match status" value="1"/>
</dbReference>
<dbReference type="PANTHER" id="PTHR43788">
    <property type="entry name" value="DNA2/NAM7 HELICASE FAMILY MEMBER"/>
    <property type="match status" value="1"/>
</dbReference>
<keyword evidence="5 11" id="KW-0347">Helicase</keyword>
<evidence type="ECO:0000256" key="9">
    <source>
        <dbReference type="ARBA" id="ARBA00023204"/>
    </source>
</evidence>
<dbReference type="NCBIfam" id="TIGR01447">
    <property type="entry name" value="recD"/>
    <property type="match status" value="1"/>
</dbReference>
<evidence type="ECO:0000256" key="4">
    <source>
        <dbReference type="ARBA" id="ARBA00022801"/>
    </source>
</evidence>
<keyword evidence="8 11" id="KW-0238">DNA-binding</keyword>
<evidence type="ECO:0000256" key="7">
    <source>
        <dbReference type="ARBA" id="ARBA00022840"/>
    </source>
</evidence>
<dbReference type="GO" id="GO:0008854">
    <property type="term" value="F:exodeoxyribonuclease V activity"/>
    <property type="evidence" value="ECO:0007669"/>
    <property type="project" value="UniProtKB-EC"/>
</dbReference>
<dbReference type="RefSeq" id="WP_336806193.1">
    <property type="nucleotide sequence ID" value="NZ_JBBBNY010000001.1"/>
</dbReference>
<dbReference type="InterPro" id="IPR006344">
    <property type="entry name" value="RecD"/>
</dbReference>
<dbReference type="Pfam" id="PF13538">
    <property type="entry name" value="UvrD_C_2"/>
    <property type="match status" value="1"/>
</dbReference>
<dbReference type="EC" id="5.6.2.3" evidence="11"/>
<reference evidence="13 14" key="1">
    <citation type="journal article" date="2014" name="Int. J. Syst. Evol. Microbiol.">
        <title>Fulvimonas yonginensis sp. nov., isolated from greenhouse soil, and emended description of the genus Fulvimonas.</title>
        <authorList>
            <person name="Ahn J.H."/>
            <person name="Kim S.J."/>
            <person name="Weon H.Y."/>
            <person name="Hong S.B."/>
            <person name="Seok S.J."/>
            <person name="Kwon S.W."/>
        </authorList>
    </citation>
    <scope>NUCLEOTIDE SEQUENCE [LARGE SCALE GENOMIC DNA]</scope>
    <source>
        <strain evidence="13 14">KACC 16952</strain>
    </source>
</reference>
<evidence type="ECO:0000256" key="8">
    <source>
        <dbReference type="ARBA" id="ARBA00023125"/>
    </source>
</evidence>
<keyword evidence="7 11" id="KW-0067">ATP-binding</keyword>
<keyword evidence="9 11" id="KW-0234">DNA repair</keyword>
<comment type="function">
    <text evidence="11">A helicase/nuclease that prepares dsDNA breaks (DSB) for recombinational DNA repair. Binds to DSBs and unwinds DNA via a highly rapid and processive ATP-dependent bidirectional helicase activity. Unwinds dsDNA until it encounters a Chi (crossover hotspot instigator) sequence from the 3' direction. Cuts ssDNA a few nucleotides 3' to the Chi site. The properties and activities of the enzyme are changed at Chi. The Chi-altered holoenzyme produces a long 3'-ssDNA overhang and facilitates RecA-binding to the ssDNA for homologous DNA recombination and repair. Holoenzyme degrades any linearized DNA that is unable to undergo homologous recombination. In the holoenzyme this subunit has ssDNA-dependent ATPase and 5'-3' helicase activity. When added to pre-assembled RecBC greatly stimulates nuclease activity and augments holoenzyme processivity. Negatively regulates the RecA-loading ability of RecBCD.</text>
</comment>
<evidence type="ECO:0000256" key="10">
    <source>
        <dbReference type="ARBA" id="ARBA00023235"/>
    </source>
</evidence>
<accession>A0ABU8J7S1</accession>
<dbReference type="InterPro" id="IPR027417">
    <property type="entry name" value="P-loop_NTPase"/>
</dbReference>
<evidence type="ECO:0000256" key="11">
    <source>
        <dbReference type="HAMAP-Rule" id="MF_01487"/>
    </source>
</evidence>
<keyword evidence="4 11" id="KW-0378">Hydrolase</keyword>
<dbReference type="Proteomes" id="UP001381174">
    <property type="component" value="Unassembled WGS sequence"/>
</dbReference>
<dbReference type="CDD" id="cd18809">
    <property type="entry name" value="SF1_C_RecD"/>
    <property type="match status" value="1"/>
</dbReference>
<keyword evidence="3 11" id="KW-0227">DNA damage</keyword>
<keyword evidence="10 11" id="KW-0413">Isomerase</keyword>
<dbReference type="PANTHER" id="PTHR43788:SF6">
    <property type="entry name" value="DNA HELICASE B"/>
    <property type="match status" value="1"/>
</dbReference>
<dbReference type="EMBL" id="JBBBNY010000001">
    <property type="protein sequence ID" value="MEI7035578.1"/>
    <property type="molecule type" value="Genomic_DNA"/>
</dbReference>
<evidence type="ECO:0000256" key="2">
    <source>
        <dbReference type="ARBA" id="ARBA00022741"/>
    </source>
</evidence>
<sequence>MSRFDFHMRNDEPAETPWRPLDRTVWRWVRAHGGSRTLATLAAWASFADGAGDTALPLRGEGAGRHGLEPLERDALDALRGEPLVGDGAGATPFVLDAAGRLYLRRNYADELAVAALVHQRLRAGVPGTTSAAALDLLFHGERGAAVRRQREAVERVVGRRLFVLTGGPGTGKTTTVLRMLLMLQHQAAQALRIVVAAPTGKAAQRLLQSLRAGKQALRDHPHAPLPDDWQPLLERIPDTEALTLHRLLGYSPHSNRFTRNREHPLAADVVVVDEASMVDLGLLRALLEAVRPEATLILVGDADQLTSVAAGSVLMDLVGVLEDERSAALVRLEHSFRAEQALVALNGAVRAGDATALEAILGAQVLQQPVAGGASLRHAVEAWADALATLAIRPTLPDTRDERVAPAQASAALAALRALGGRQLLCALREGEFGALAVNALIEQRLKRCWNVPPERVWYPGRAVLITRNDYANRLFNGDVGLCLADADGRLRVWFESSGSDGLPGARSFSPGMLPAHEGAFAITIHKSQGSEYARVAVLLPPDPAHRILSRQLLYTGVSRARRVVELWAGEATLHAALARPIRRAGGLAERLADAAVDDAPRQLSLL</sequence>
<evidence type="ECO:0000256" key="6">
    <source>
        <dbReference type="ARBA" id="ARBA00022839"/>
    </source>
</evidence>
<evidence type="ECO:0000256" key="1">
    <source>
        <dbReference type="ARBA" id="ARBA00022722"/>
    </source>
</evidence>
<protein>
    <recommendedName>
        <fullName evidence="11">RecBCD enzyme subunit RecD</fullName>
        <ecNumber evidence="11">5.6.2.3</ecNumber>
    </recommendedName>
    <alternativeName>
        <fullName evidence="11">DNA 5'-3' helicase subunit RecD</fullName>
    </alternativeName>
    <alternativeName>
        <fullName evidence="11">Exonuclease V subunit RecD</fullName>
        <shortName evidence="11">ExoV subunit RecD</shortName>
    </alternativeName>
    <alternativeName>
        <fullName evidence="11">Helicase/nuclease RecBCD subunit RecD</fullName>
    </alternativeName>
</protein>
<dbReference type="SUPFAM" id="SSF52540">
    <property type="entry name" value="P-loop containing nucleoside triphosphate hydrolases"/>
    <property type="match status" value="1"/>
</dbReference>
<comment type="caution">
    <text evidence="13">The sequence shown here is derived from an EMBL/GenBank/DDBJ whole genome shotgun (WGS) entry which is preliminary data.</text>
</comment>
<dbReference type="InterPro" id="IPR027785">
    <property type="entry name" value="UvrD-like_helicase_C"/>
</dbReference>
<evidence type="ECO:0000256" key="5">
    <source>
        <dbReference type="ARBA" id="ARBA00022806"/>
    </source>
</evidence>
<evidence type="ECO:0000313" key="13">
    <source>
        <dbReference type="EMBL" id="MEI7035578.1"/>
    </source>
</evidence>
<dbReference type="Gene3D" id="3.40.50.300">
    <property type="entry name" value="P-loop containing nucleotide triphosphate hydrolases"/>
    <property type="match status" value="3"/>
</dbReference>
<comment type="subunit">
    <text evidence="11">Heterotrimer of RecB, RecC and RecD. All subunits contribute to DNA-binding.</text>
</comment>
<name>A0ABU8J7S1_9GAMM</name>
<keyword evidence="2 11" id="KW-0547">Nucleotide-binding</keyword>
<gene>
    <name evidence="11 13" type="primary">recD</name>
    <name evidence="13" type="ORF">WAT24_02265</name>
</gene>
<keyword evidence="1 11" id="KW-0540">Nuclease</keyword>
<keyword evidence="6 11" id="KW-0269">Exonuclease</keyword>
<feature type="binding site" evidence="11">
    <location>
        <begin position="167"/>
        <end position="174"/>
    </location>
    <ligand>
        <name>ATP</name>
        <dbReference type="ChEBI" id="CHEBI:30616"/>
    </ligand>
</feature>
<keyword evidence="14" id="KW-1185">Reference proteome</keyword>
<dbReference type="CDD" id="cd17933">
    <property type="entry name" value="DEXSc_RecD-like"/>
    <property type="match status" value="1"/>
</dbReference>
<feature type="domain" description="UvrD-like helicase C-terminal" evidence="12">
    <location>
        <begin position="521"/>
        <end position="564"/>
    </location>
</feature>
<proteinExistence type="inferred from homology"/>
<evidence type="ECO:0000313" key="14">
    <source>
        <dbReference type="Proteomes" id="UP001381174"/>
    </source>
</evidence>
<evidence type="ECO:0000259" key="12">
    <source>
        <dbReference type="Pfam" id="PF13538"/>
    </source>
</evidence>